<evidence type="ECO:0000313" key="2">
    <source>
        <dbReference type="Proteomes" id="UP000005551"/>
    </source>
</evidence>
<gene>
    <name evidence="1" type="ORF">A3SI_08406</name>
</gene>
<protein>
    <submittedName>
        <fullName evidence="1">Uncharacterized protein</fullName>
    </submittedName>
</protein>
<dbReference type="EMBL" id="AJYA01000017">
    <property type="protein sequence ID" value="EIM76939.1"/>
    <property type="molecule type" value="Genomic_DNA"/>
</dbReference>
<proteinExistence type="predicted"/>
<accession>I5C537</accession>
<organism evidence="1 2">
    <name type="scientific">Nitritalea halalkaliphila LW7</name>
    <dbReference type="NCBI Taxonomy" id="1189621"/>
    <lineage>
        <taxon>Bacteria</taxon>
        <taxon>Pseudomonadati</taxon>
        <taxon>Bacteroidota</taxon>
        <taxon>Cytophagia</taxon>
        <taxon>Cytophagales</taxon>
        <taxon>Cyclobacteriaceae</taxon>
        <taxon>Nitritalea</taxon>
    </lineage>
</organism>
<dbReference type="STRING" id="1189621.A3SI_08406"/>
<dbReference type="Proteomes" id="UP000005551">
    <property type="component" value="Unassembled WGS sequence"/>
</dbReference>
<comment type="caution">
    <text evidence="1">The sequence shown here is derived from an EMBL/GenBank/DDBJ whole genome shotgun (WGS) entry which is preliminary data.</text>
</comment>
<keyword evidence="2" id="KW-1185">Reference proteome</keyword>
<name>I5C537_9BACT</name>
<reference evidence="1 2" key="1">
    <citation type="submission" date="2012-05" db="EMBL/GenBank/DDBJ databases">
        <title>Genome sequence of Nitritalea halalkaliphila LW7.</title>
        <authorList>
            <person name="Jangir P.K."/>
            <person name="Singh A."/>
            <person name="Shivaji S."/>
            <person name="Sharma R."/>
        </authorList>
    </citation>
    <scope>NUCLEOTIDE SEQUENCE [LARGE SCALE GENOMIC DNA]</scope>
    <source>
        <strain evidence="1 2">LW7</strain>
    </source>
</reference>
<sequence length="129" mass="14366">MEISITAGSEVEDLLDYRALKALDTLEQFVQKNYATGPLLSPLTFAKFAHMASNQANPKAFVLPSEARYKGYEGSSKDCWKRIFCPHLLTARERGPASQGACKIGDPPEPSDWIMNSGHLRKHIFPKKS</sequence>
<dbReference type="RefSeq" id="WP_009054604.1">
    <property type="nucleotide sequence ID" value="NZ_AJYA01000017.1"/>
</dbReference>
<dbReference type="AlphaFoldDB" id="I5C537"/>
<evidence type="ECO:0000313" key="1">
    <source>
        <dbReference type="EMBL" id="EIM76939.1"/>
    </source>
</evidence>